<evidence type="ECO:0000256" key="8">
    <source>
        <dbReference type="ARBA" id="ARBA00023054"/>
    </source>
</evidence>
<dbReference type="Gene3D" id="1.10.418.60">
    <property type="entry name" value="Ncd80 complex, Nuf2 subunit"/>
    <property type="match status" value="1"/>
</dbReference>
<keyword evidence="8 12" id="KW-0175">Coiled coil</keyword>
<dbReference type="AlphaFoldDB" id="A0A7S0CBJ8"/>
<evidence type="ECO:0000259" key="13">
    <source>
        <dbReference type="Pfam" id="PF03800"/>
    </source>
</evidence>
<dbReference type="GO" id="GO:0044877">
    <property type="term" value="F:protein-containing complex binding"/>
    <property type="evidence" value="ECO:0007669"/>
    <property type="project" value="TreeGrafter"/>
</dbReference>
<evidence type="ECO:0000256" key="7">
    <source>
        <dbReference type="ARBA" id="ARBA00022838"/>
    </source>
</evidence>
<keyword evidence="7" id="KW-0995">Kinetochore</keyword>
<comment type="similarity">
    <text evidence="3">Belongs to the NUF2 family.</text>
</comment>
<dbReference type="GO" id="GO:0051383">
    <property type="term" value="P:kinetochore organization"/>
    <property type="evidence" value="ECO:0007669"/>
    <property type="project" value="TreeGrafter"/>
</dbReference>
<evidence type="ECO:0000256" key="5">
    <source>
        <dbReference type="ARBA" id="ARBA00022618"/>
    </source>
</evidence>
<sequence length="406" mass="46562">MMDVTHNQTYSFPLLKNAEILTSMSDLGISICENELLEPHRHKDAIRHVFLGLIESGMGLTKQHLATPNDDAKKFIESLPFPDLHVDSAGELKFIKCSMKLMKSCGIHDFGIKDLHAPTAKRLRRQLSAAINLMRYKEDKINVYTMLHEEREKLIADLQQVQEENEMLNQQFEETKVESANEWNAIEEVENECEEIESEIAVQNKLQASIRQESGLLKKKANDLKDKIATISLAIQDAESEERKLATGIVKSPQRIKTDMAGITKTLEIEREECQKAKREALAGRQSIANITKAKEDVIQATYLMEEVSGERSKHKSVIDEVDVAKCSIEGNEKKIREFESRSKECVREIDFLGKCYFHSLFSVYANRNLLIVIDFFLHGFFTAQLLRSIQRKRSHQYSETERDQT</sequence>
<dbReference type="PANTHER" id="PTHR21650:SF2">
    <property type="entry name" value="KINETOCHORE PROTEIN NUF2"/>
    <property type="match status" value="1"/>
</dbReference>
<dbReference type="GO" id="GO:0051301">
    <property type="term" value="P:cell division"/>
    <property type="evidence" value="ECO:0007669"/>
    <property type="project" value="UniProtKB-KW"/>
</dbReference>
<gene>
    <name evidence="14" type="ORF">PINE0816_LOCUS14482</name>
</gene>
<keyword evidence="9" id="KW-0539">Nucleus</keyword>
<proteinExistence type="inferred from homology"/>
<evidence type="ECO:0000256" key="4">
    <source>
        <dbReference type="ARBA" id="ARBA00022454"/>
    </source>
</evidence>
<comment type="subcellular location">
    <subcellularLocation>
        <location evidence="2">Chromosome</location>
        <location evidence="2">Centromere</location>
        <location evidence="2">Kinetochore</location>
    </subcellularLocation>
    <subcellularLocation>
        <location evidence="1">Nucleus</location>
    </subcellularLocation>
</comment>
<dbReference type="GO" id="GO:0031262">
    <property type="term" value="C:Ndc80 complex"/>
    <property type="evidence" value="ECO:0007669"/>
    <property type="project" value="InterPro"/>
</dbReference>
<dbReference type="GO" id="GO:0045132">
    <property type="term" value="P:meiotic chromosome segregation"/>
    <property type="evidence" value="ECO:0007669"/>
    <property type="project" value="TreeGrafter"/>
</dbReference>
<evidence type="ECO:0000256" key="11">
    <source>
        <dbReference type="ARBA" id="ARBA00023328"/>
    </source>
</evidence>
<dbReference type="GO" id="GO:0005634">
    <property type="term" value="C:nucleus"/>
    <property type="evidence" value="ECO:0007669"/>
    <property type="project" value="UniProtKB-SubCell"/>
</dbReference>
<feature type="coiled-coil region" evidence="12">
    <location>
        <begin position="144"/>
        <end position="280"/>
    </location>
</feature>
<dbReference type="PANTHER" id="PTHR21650">
    <property type="entry name" value="MEMBRALIN/KINETOCHORE PROTEIN NUF2"/>
    <property type="match status" value="1"/>
</dbReference>
<keyword evidence="10" id="KW-0131">Cell cycle</keyword>
<keyword evidence="11" id="KW-0137">Centromere</keyword>
<name>A0A7S0CBJ8_9STRA</name>
<keyword evidence="6" id="KW-0498">Mitosis</keyword>
<keyword evidence="5" id="KW-0132">Cell division</keyword>
<reference evidence="14" key="1">
    <citation type="submission" date="2021-01" db="EMBL/GenBank/DDBJ databases">
        <authorList>
            <person name="Corre E."/>
            <person name="Pelletier E."/>
            <person name="Niang G."/>
            <person name="Scheremetjew M."/>
            <person name="Finn R."/>
            <person name="Kale V."/>
            <person name="Holt S."/>
            <person name="Cochrane G."/>
            <person name="Meng A."/>
            <person name="Brown T."/>
            <person name="Cohen L."/>
        </authorList>
    </citation>
    <scope>NUCLEOTIDE SEQUENCE</scope>
    <source>
        <strain evidence="14">CCAP1064/1</strain>
    </source>
</reference>
<dbReference type="EMBL" id="HBEL01031004">
    <property type="protein sequence ID" value="CAD8418347.1"/>
    <property type="molecule type" value="Transcribed_RNA"/>
</dbReference>
<feature type="domain" description="Kinetochore protein Nuf2 N-terminal" evidence="13">
    <location>
        <begin position="10"/>
        <end position="151"/>
    </location>
</feature>
<dbReference type="InterPro" id="IPR005549">
    <property type="entry name" value="Kinetochore_Nuf2_N"/>
</dbReference>
<evidence type="ECO:0000256" key="6">
    <source>
        <dbReference type="ARBA" id="ARBA00022776"/>
    </source>
</evidence>
<evidence type="ECO:0000256" key="2">
    <source>
        <dbReference type="ARBA" id="ARBA00004629"/>
    </source>
</evidence>
<dbReference type="InterPro" id="IPR038275">
    <property type="entry name" value="Nuf2_N_sf"/>
</dbReference>
<accession>A0A7S0CBJ8</accession>
<protein>
    <recommendedName>
        <fullName evidence="13">Kinetochore protein Nuf2 N-terminal domain-containing protein</fullName>
    </recommendedName>
</protein>
<dbReference type="Pfam" id="PF03800">
    <property type="entry name" value="Nuf2"/>
    <property type="match status" value="1"/>
</dbReference>
<evidence type="ECO:0000256" key="9">
    <source>
        <dbReference type="ARBA" id="ARBA00023242"/>
    </source>
</evidence>
<keyword evidence="4" id="KW-0158">Chromosome</keyword>
<dbReference type="GO" id="GO:0051315">
    <property type="term" value="P:attachment of mitotic spindle microtubules to kinetochore"/>
    <property type="evidence" value="ECO:0007669"/>
    <property type="project" value="TreeGrafter"/>
</dbReference>
<dbReference type="GO" id="GO:0007052">
    <property type="term" value="P:mitotic spindle organization"/>
    <property type="evidence" value="ECO:0007669"/>
    <property type="project" value="TreeGrafter"/>
</dbReference>
<evidence type="ECO:0000256" key="3">
    <source>
        <dbReference type="ARBA" id="ARBA00005498"/>
    </source>
</evidence>
<evidence type="ECO:0000256" key="12">
    <source>
        <dbReference type="SAM" id="Coils"/>
    </source>
</evidence>
<evidence type="ECO:0000313" key="14">
    <source>
        <dbReference type="EMBL" id="CAD8418347.1"/>
    </source>
</evidence>
<evidence type="ECO:0000256" key="10">
    <source>
        <dbReference type="ARBA" id="ARBA00023306"/>
    </source>
</evidence>
<evidence type="ECO:0000256" key="1">
    <source>
        <dbReference type="ARBA" id="ARBA00004123"/>
    </source>
</evidence>
<organism evidence="14">
    <name type="scientific">Proboscia inermis</name>
    <dbReference type="NCBI Taxonomy" id="420281"/>
    <lineage>
        <taxon>Eukaryota</taxon>
        <taxon>Sar</taxon>
        <taxon>Stramenopiles</taxon>
        <taxon>Ochrophyta</taxon>
        <taxon>Bacillariophyta</taxon>
        <taxon>Coscinodiscophyceae</taxon>
        <taxon>Rhizosoleniophycidae</taxon>
        <taxon>Rhizosoleniales</taxon>
        <taxon>Rhizosoleniaceae</taxon>
        <taxon>Proboscia</taxon>
    </lineage>
</organism>